<gene>
    <name evidence="4" type="ORF">FRX48_04642</name>
</gene>
<feature type="domain" description="Ferric reductase NAD binding" evidence="3">
    <location>
        <begin position="6"/>
        <end position="119"/>
    </location>
</feature>
<dbReference type="InterPro" id="IPR013121">
    <property type="entry name" value="Fe_red_NAD-bd_6"/>
</dbReference>
<dbReference type="OrthoDB" id="167398at2759"/>
<dbReference type="Gene3D" id="3.40.50.80">
    <property type="entry name" value="Nucleotide-binding domain of ferredoxin-NADP reductase (FNR) module"/>
    <property type="match status" value="1"/>
</dbReference>
<reference evidence="4 5" key="1">
    <citation type="submission" date="2019-09" db="EMBL/GenBank/DDBJ databases">
        <title>The hologenome of the rock-dwelling lichen Lasallia pustulata.</title>
        <authorList>
            <person name="Greshake Tzovaras B."/>
            <person name="Segers F."/>
            <person name="Bicker A."/>
            <person name="Dal Grande F."/>
            <person name="Otte J."/>
            <person name="Hankeln T."/>
            <person name="Schmitt I."/>
            <person name="Ebersberger I."/>
        </authorList>
    </citation>
    <scope>NUCLEOTIDE SEQUENCE [LARGE SCALE GENOMIC DNA]</scope>
    <source>
        <strain evidence="4">A1-1</strain>
    </source>
</reference>
<evidence type="ECO:0000256" key="2">
    <source>
        <dbReference type="ARBA" id="ARBA00023002"/>
    </source>
</evidence>
<evidence type="ECO:0000259" key="3">
    <source>
        <dbReference type="Pfam" id="PF08030"/>
    </source>
</evidence>
<dbReference type="InterPro" id="IPR039261">
    <property type="entry name" value="FNR_nucleotide-bd"/>
</dbReference>
<dbReference type="Pfam" id="PF08030">
    <property type="entry name" value="NAD_binding_6"/>
    <property type="match status" value="1"/>
</dbReference>
<comment type="caution">
    <text evidence="4">The sequence shown here is derived from an EMBL/GenBank/DDBJ whole genome shotgun (WGS) entry which is preliminary data.</text>
</comment>
<dbReference type="GO" id="GO:0016175">
    <property type="term" value="F:superoxide-generating NAD(P)H oxidase activity"/>
    <property type="evidence" value="ECO:0007669"/>
    <property type="project" value="TreeGrafter"/>
</dbReference>
<evidence type="ECO:0000256" key="1">
    <source>
        <dbReference type="ARBA" id="ARBA00022982"/>
    </source>
</evidence>
<dbReference type="Proteomes" id="UP000324767">
    <property type="component" value="Unassembled WGS sequence"/>
</dbReference>
<keyword evidence="1" id="KW-0813">Transport</keyword>
<dbReference type="AlphaFoldDB" id="A0A5M8PQP9"/>
<dbReference type="SUPFAM" id="SSF52343">
    <property type="entry name" value="Ferredoxin reductase-like, C-terminal NADP-linked domain"/>
    <property type="match status" value="1"/>
</dbReference>
<dbReference type="GO" id="GO:0006952">
    <property type="term" value="P:defense response"/>
    <property type="evidence" value="ECO:0007669"/>
    <property type="project" value="TreeGrafter"/>
</dbReference>
<keyword evidence="1" id="KW-0249">Electron transport</keyword>
<proteinExistence type="predicted"/>
<dbReference type="InterPro" id="IPR050369">
    <property type="entry name" value="RBOH/FRE"/>
</dbReference>
<sequence>MHYPQKKTRLRKVYFFWVCREFGSFEWFRSLLMAIEAQDMDNHIEIYTYLTADIRVDDATNILIDDVNADRGAITGLRLPTTFGRPNWDAIFRCIRKIHSPAEAGVFFCGPKALGSQLHLKCKMYSEPAFRFVYGKENF</sequence>
<keyword evidence="2" id="KW-0560">Oxidoreductase</keyword>
<name>A0A5M8PQP9_9LECA</name>
<protein>
    <submittedName>
        <fullName evidence="4">NADPH oxidase</fullName>
    </submittedName>
</protein>
<dbReference type="EMBL" id="VXIT01000007">
    <property type="protein sequence ID" value="KAA6411362.1"/>
    <property type="molecule type" value="Genomic_DNA"/>
</dbReference>
<dbReference type="PANTHER" id="PTHR11972">
    <property type="entry name" value="NADPH OXIDASE"/>
    <property type="match status" value="1"/>
</dbReference>
<evidence type="ECO:0000313" key="5">
    <source>
        <dbReference type="Proteomes" id="UP000324767"/>
    </source>
</evidence>
<dbReference type="GO" id="GO:0042554">
    <property type="term" value="P:superoxide anion generation"/>
    <property type="evidence" value="ECO:0007669"/>
    <property type="project" value="TreeGrafter"/>
</dbReference>
<organism evidence="4 5">
    <name type="scientific">Lasallia pustulata</name>
    <dbReference type="NCBI Taxonomy" id="136370"/>
    <lineage>
        <taxon>Eukaryota</taxon>
        <taxon>Fungi</taxon>
        <taxon>Dikarya</taxon>
        <taxon>Ascomycota</taxon>
        <taxon>Pezizomycotina</taxon>
        <taxon>Lecanoromycetes</taxon>
        <taxon>OSLEUM clade</taxon>
        <taxon>Umbilicariomycetidae</taxon>
        <taxon>Umbilicariales</taxon>
        <taxon>Umbilicariaceae</taxon>
        <taxon>Lasallia</taxon>
    </lineage>
</organism>
<dbReference type="PANTHER" id="PTHR11972:SF153">
    <property type="entry name" value="SUPEROXIDE-GENERATING NADPH OXIDASE HEAVY CHAIN SUBUNIT A"/>
    <property type="match status" value="1"/>
</dbReference>
<accession>A0A5M8PQP9</accession>
<dbReference type="GO" id="GO:0043020">
    <property type="term" value="C:NADPH oxidase complex"/>
    <property type="evidence" value="ECO:0007669"/>
    <property type="project" value="TreeGrafter"/>
</dbReference>
<evidence type="ECO:0000313" key="4">
    <source>
        <dbReference type="EMBL" id="KAA6411362.1"/>
    </source>
</evidence>